<dbReference type="Pfam" id="PF25191">
    <property type="entry name" value="DUF7832"/>
    <property type="match status" value="1"/>
</dbReference>
<evidence type="ECO:0000259" key="1">
    <source>
        <dbReference type="Pfam" id="PF25191"/>
    </source>
</evidence>
<comment type="caution">
    <text evidence="2">The sequence shown here is derived from an EMBL/GenBank/DDBJ whole genome shotgun (WGS) entry which is preliminary data.</text>
</comment>
<reference evidence="2 3" key="1">
    <citation type="submission" date="2020-04" db="EMBL/GenBank/DDBJ databases">
        <title>MicrobeNet Type strains.</title>
        <authorList>
            <person name="Nicholson A.C."/>
        </authorList>
    </citation>
    <scope>NUCLEOTIDE SEQUENCE [LARGE SCALE GENOMIC DNA]</scope>
    <source>
        <strain evidence="2 3">ATCC BAA-14</strain>
    </source>
</reference>
<dbReference type="RefSeq" id="WP_006371950.1">
    <property type="nucleotide sequence ID" value="NZ_JAAXPC010000004.1"/>
</dbReference>
<dbReference type="InterPro" id="IPR057154">
    <property type="entry name" value="DUF7832"/>
</dbReference>
<dbReference type="Proteomes" id="UP000563898">
    <property type="component" value="Unassembled WGS sequence"/>
</dbReference>
<dbReference type="GeneID" id="90161312"/>
<organism evidence="2 3">
    <name type="scientific">Gordonia polyisoprenivorans</name>
    <dbReference type="NCBI Taxonomy" id="84595"/>
    <lineage>
        <taxon>Bacteria</taxon>
        <taxon>Bacillati</taxon>
        <taxon>Actinomycetota</taxon>
        <taxon>Actinomycetes</taxon>
        <taxon>Mycobacteriales</taxon>
        <taxon>Gordoniaceae</taxon>
        <taxon>Gordonia</taxon>
    </lineage>
</organism>
<dbReference type="EMBL" id="JAAXPC010000004">
    <property type="protein sequence ID" value="NKY01702.1"/>
    <property type="molecule type" value="Genomic_DNA"/>
</dbReference>
<gene>
    <name evidence="2" type="ORF">HGA05_08975</name>
</gene>
<name>A0A846WJ09_9ACTN</name>
<sequence length="141" mass="15685">MTYDDAEWHTDSVIDLGLDESAGAIHIAAFMGWACRRGLVPADDHADAIADATSETDRPTGFVATHFVSQINVNNLTPRGNLFAEQCYDAYLRALPGTELMARYDNDYRVPDTWDTVEEIGALLDELYAEWESQGGRLAER</sequence>
<accession>A0A846WJ09</accession>
<protein>
    <recommendedName>
        <fullName evidence="1">DUF7832 domain-containing protein</fullName>
    </recommendedName>
</protein>
<evidence type="ECO:0000313" key="3">
    <source>
        <dbReference type="Proteomes" id="UP000563898"/>
    </source>
</evidence>
<evidence type="ECO:0000313" key="2">
    <source>
        <dbReference type="EMBL" id="NKY01702.1"/>
    </source>
</evidence>
<dbReference type="AlphaFoldDB" id="A0A846WJ09"/>
<proteinExistence type="predicted"/>
<feature type="domain" description="DUF7832" evidence="1">
    <location>
        <begin position="3"/>
        <end position="108"/>
    </location>
</feature>